<dbReference type="EMBL" id="BAABKN010000019">
    <property type="protein sequence ID" value="GAA4743711.1"/>
    <property type="molecule type" value="Genomic_DNA"/>
</dbReference>
<evidence type="ECO:0000313" key="7">
    <source>
        <dbReference type="Proteomes" id="UP001499882"/>
    </source>
</evidence>
<name>A0ABP8Z1F6_9ACTN</name>
<evidence type="ECO:0000256" key="2">
    <source>
        <dbReference type="ARBA" id="ARBA00022630"/>
    </source>
</evidence>
<protein>
    <submittedName>
        <fullName evidence="6">FAD/NAD(P)-binding oxidoreductase</fullName>
    </submittedName>
</protein>
<dbReference type="Pfam" id="PF07992">
    <property type="entry name" value="Pyr_redox_2"/>
    <property type="match status" value="1"/>
</dbReference>
<dbReference type="SUPFAM" id="SSF51905">
    <property type="entry name" value="FAD/NAD(P)-binding domain"/>
    <property type="match status" value="2"/>
</dbReference>
<evidence type="ECO:0000259" key="5">
    <source>
        <dbReference type="Pfam" id="PF07992"/>
    </source>
</evidence>
<dbReference type="PRINTS" id="PR00411">
    <property type="entry name" value="PNDRDTASEI"/>
</dbReference>
<dbReference type="InterPro" id="IPR036188">
    <property type="entry name" value="FAD/NAD-bd_sf"/>
</dbReference>
<keyword evidence="2" id="KW-0285">Flavoprotein</keyword>
<dbReference type="InterPro" id="IPR016156">
    <property type="entry name" value="FAD/NAD-linked_Rdtase_dimer_sf"/>
</dbReference>
<dbReference type="Gene3D" id="3.30.390.30">
    <property type="match status" value="1"/>
</dbReference>
<dbReference type="SUPFAM" id="SSF55424">
    <property type="entry name" value="FAD/NAD-linked reductases, dimerisation (C-terminal) domain"/>
    <property type="match status" value="1"/>
</dbReference>
<dbReference type="InterPro" id="IPR050446">
    <property type="entry name" value="FAD-oxidoreductase/Apoptosis"/>
</dbReference>
<dbReference type="InterPro" id="IPR023753">
    <property type="entry name" value="FAD/NAD-binding_dom"/>
</dbReference>
<evidence type="ECO:0000256" key="4">
    <source>
        <dbReference type="ARBA" id="ARBA00023002"/>
    </source>
</evidence>
<evidence type="ECO:0000256" key="3">
    <source>
        <dbReference type="ARBA" id="ARBA00022827"/>
    </source>
</evidence>
<sequence length="405" mass="42374">MEPAQDPRTIAVVGASLGGLRAVDALRRLGYAGRLVVIGAEPHMPYTRPPLTKKLLLGDGVAEHAQVALRVKPDPHDTEWVLGRDVVHCDLAARRLTLDDGTTVDFDGLVAATGVRSRRLPLEPDTASPSLPIRTLEDSVAVSERLRPDASVAIIGAGFIGCEVAAAARARGCRVAVVAVDEVPMQRPLGLQVGAELRRRHEAAGVVFHLGRGVASMAPEGGGTRLRLDDGTTLEADVVVEAVGSVPNVEWLAGNGLDLDDGVLCDGALRMGGIRACVAVGDVARFPNAILGGPPRRVEHWQIPGETAVHAAATLFADLGGAEDDGEPFGTLPTFWSDQQVASIRAFGAPGLADDVRVLEGDLAGDVAIGYLHEGALVGVVLLGLAKEQGRFLQQVQESLTLARA</sequence>
<dbReference type="PRINTS" id="PR00368">
    <property type="entry name" value="FADPNR"/>
</dbReference>
<dbReference type="PANTHER" id="PTHR43557">
    <property type="entry name" value="APOPTOSIS-INDUCING FACTOR 1"/>
    <property type="match status" value="1"/>
</dbReference>
<proteinExistence type="predicted"/>
<feature type="domain" description="FAD/NAD(P)-binding" evidence="5">
    <location>
        <begin position="9"/>
        <end position="302"/>
    </location>
</feature>
<reference evidence="7" key="1">
    <citation type="journal article" date="2019" name="Int. J. Syst. Evol. Microbiol.">
        <title>The Global Catalogue of Microorganisms (GCM) 10K type strain sequencing project: providing services to taxonomists for standard genome sequencing and annotation.</title>
        <authorList>
            <consortium name="The Broad Institute Genomics Platform"/>
            <consortium name="The Broad Institute Genome Sequencing Center for Infectious Disease"/>
            <person name="Wu L."/>
            <person name="Ma J."/>
        </authorList>
    </citation>
    <scope>NUCLEOTIDE SEQUENCE [LARGE SCALE GENOMIC DNA]</scope>
    <source>
        <strain evidence="7">JCM 18532</strain>
    </source>
</reference>
<comment type="caution">
    <text evidence="6">The sequence shown here is derived from an EMBL/GenBank/DDBJ whole genome shotgun (WGS) entry which is preliminary data.</text>
</comment>
<keyword evidence="3" id="KW-0274">FAD</keyword>
<gene>
    <name evidence="6" type="ORF">GCM10023350_30560</name>
</gene>
<keyword evidence="7" id="KW-1185">Reference proteome</keyword>
<dbReference type="Gene3D" id="3.50.50.60">
    <property type="entry name" value="FAD/NAD(P)-binding domain"/>
    <property type="match status" value="2"/>
</dbReference>
<keyword evidence="4" id="KW-0560">Oxidoreductase</keyword>
<evidence type="ECO:0000256" key="1">
    <source>
        <dbReference type="ARBA" id="ARBA00001974"/>
    </source>
</evidence>
<comment type="cofactor">
    <cofactor evidence="1">
        <name>FAD</name>
        <dbReference type="ChEBI" id="CHEBI:57692"/>
    </cofactor>
</comment>
<dbReference type="RefSeq" id="WP_345527681.1">
    <property type="nucleotide sequence ID" value="NZ_BAABKN010000019.1"/>
</dbReference>
<dbReference type="PANTHER" id="PTHR43557:SF2">
    <property type="entry name" value="RIESKE DOMAIN-CONTAINING PROTEIN-RELATED"/>
    <property type="match status" value="1"/>
</dbReference>
<organism evidence="6 7">
    <name type="scientific">Nocardioides endophyticus</name>
    <dbReference type="NCBI Taxonomy" id="1353775"/>
    <lineage>
        <taxon>Bacteria</taxon>
        <taxon>Bacillati</taxon>
        <taxon>Actinomycetota</taxon>
        <taxon>Actinomycetes</taxon>
        <taxon>Propionibacteriales</taxon>
        <taxon>Nocardioidaceae</taxon>
        <taxon>Nocardioides</taxon>
    </lineage>
</organism>
<dbReference type="Proteomes" id="UP001499882">
    <property type="component" value="Unassembled WGS sequence"/>
</dbReference>
<evidence type="ECO:0000313" key="6">
    <source>
        <dbReference type="EMBL" id="GAA4743711.1"/>
    </source>
</evidence>
<accession>A0ABP8Z1F6</accession>